<evidence type="ECO:0000256" key="2">
    <source>
        <dbReference type="SAM" id="MobiDB-lite"/>
    </source>
</evidence>
<feature type="compositionally biased region" description="Acidic residues" evidence="2">
    <location>
        <begin position="138"/>
        <end position="147"/>
    </location>
</feature>
<dbReference type="AlphaFoldDB" id="A0A8K1FHE7"/>
<dbReference type="CDD" id="cd00590">
    <property type="entry name" value="RRM_SF"/>
    <property type="match status" value="1"/>
</dbReference>
<proteinExistence type="predicted"/>
<dbReference type="Proteomes" id="UP000794436">
    <property type="component" value="Unassembled WGS sequence"/>
</dbReference>
<dbReference type="EMBL" id="SPLM01000072">
    <property type="protein sequence ID" value="TMW63825.1"/>
    <property type="molecule type" value="Genomic_DNA"/>
</dbReference>
<dbReference type="SUPFAM" id="SSF54928">
    <property type="entry name" value="RNA-binding domain, RBD"/>
    <property type="match status" value="1"/>
</dbReference>
<evidence type="ECO:0000313" key="4">
    <source>
        <dbReference type="EMBL" id="TMW63825.1"/>
    </source>
</evidence>
<dbReference type="InterPro" id="IPR012677">
    <property type="entry name" value="Nucleotide-bd_a/b_plait_sf"/>
</dbReference>
<accession>A0A8K1FHE7</accession>
<organism evidence="4 5">
    <name type="scientific">Pythium oligandrum</name>
    <name type="common">Mycoparasitic fungus</name>
    <dbReference type="NCBI Taxonomy" id="41045"/>
    <lineage>
        <taxon>Eukaryota</taxon>
        <taxon>Sar</taxon>
        <taxon>Stramenopiles</taxon>
        <taxon>Oomycota</taxon>
        <taxon>Peronosporomycetes</taxon>
        <taxon>Pythiales</taxon>
        <taxon>Pythiaceae</taxon>
        <taxon>Pythium</taxon>
    </lineage>
</organism>
<feature type="compositionally biased region" description="Basic residues" evidence="2">
    <location>
        <begin position="160"/>
        <end position="171"/>
    </location>
</feature>
<keyword evidence="1" id="KW-0694">RNA-binding</keyword>
<comment type="caution">
    <text evidence="4">The sequence shown here is derived from an EMBL/GenBank/DDBJ whole genome shotgun (WGS) entry which is preliminary data.</text>
</comment>
<dbReference type="Gene3D" id="3.30.70.330">
    <property type="match status" value="1"/>
</dbReference>
<dbReference type="InterPro" id="IPR035979">
    <property type="entry name" value="RBD_domain_sf"/>
</dbReference>
<dbReference type="PROSITE" id="PS50102">
    <property type="entry name" value="RRM"/>
    <property type="match status" value="1"/>
</dbReference>
<dbReference type="InterPro" id="IPR000504">
    <property type="entry name" value="RRM_dom"/>
</dbReference>
<keyword evidence="5" id="KW-1185">Reference proteome</keyword>
<evidence type="ECO:0000256" key="1">
    <source>
        <dbReference type="PROSITE-ProRule" id="PRU00176"/>
    </source>
</evidence>
<sequence length="180" mass="20449">MWRILTIERSMKRRQAETTDGHRVWVGRVPSHLCVDKSEAESYFGEHGEILHVETQHQLIDMSADGFIFLTYATKEAAMAAVDAVESGRRAGDHEMQAALALSRGPVVATVDRDVADLLLGRRQASQANRFSQHSMMDDTEADEEELMLQSLSQRSFTSSKKHKKHKKRKMKMELSFSED</sequence>
<evidence type="ECO:0000259" key="3">
    <source>
        <dbReference type="PROSITE" id="PS50102"/>
    </source>
</evidence>
<name>A0A8K1FHE7_PYTOL</name>
<feature type="compositionally biased region" description="Polar residues" evidence="2">
    <location>
        <begin position="150"/>
        <end position="159"/>
    </location>
</feature>
<evidence type="ECO:0000313" key="5">
    <source>
        <dbReference type="Proteomes" id="UP000794436"/>
    </source>
</evidence>
<reference evidence="4" key="1">
    <citation type="submission" date="2019-03" db="EMBL/GenBank/DDBJ databases">
        <title>Long read genome sequence of the mycoparasitic Pythium oligandrum ATCC 38472 isolated from sugarbeet rhizosphere.</title>
        <authorList>
            <person name="Gaulin E."/>
        </authorList>
    </citation>
    <scope>NUCLEOTIDE SEQUENCE</scope>
    <source>
        <strain evidence="4">ATCC 38472_TT</strain>
    </source>
</reference>
<gene>
    <name evidence="4" type="ORF">Poli38472_002766</name>
</gene>
<dbReference type="GO" id="GO:0003723">
    <property type="term" value="F:RNA binding"/>
    <property type="evidence" value="ECO:0007669"/>
    <property type="project" value="UniProtKB-UniRule"/>
</dbReference>
<protein>
    <recommendedName>
        <fullName evidence="3">RRM domain-containing protein</fullName>
    </recommendedName>
</protein>
<dbReference type="OrthoDB" id="10039782at2759"/>
<feature type="region of interest" description="Disordered" evidence="2">
    <location>
        <begin position="129"/>
        <end position="180"/>
    </location>
</feature>
<feature type="domain" description="RRM" evidence="3">
    <location>
        <begin position="22"/>
        <end position="103"/>
    </location>
</feature>